<dbReference type="PANTHER" id="PTHR11692:SF0">
    <property type="entry name" value="BIFUNCTIONAL PURINE BIOSYNTHESIS PROTEIN ATIC"/>
    <property type="match status" value="1"/>
</dbReference>
<organism evidence="8 9">
    <name type="scientific">Halocatena salina</name>
    <dbReference type="NCBI Taxonomy" id="2934340"/>
    <lineage>
        <taxon>Archaea</taxon>
        <taxon>Methanobacteriati</taxon>
        <taxon>Methanobacteriota</taxon>
        <taxon>Stenosarchaea group</taxon>
        <taxon>Halobacteria</taxon>
        <taxon>Halobacteriales</taxon>
        <taxon>Natronomonadaceae</taxon>
        <taxon>Halocatena</taxon>
    </lineage>
</organism>
<evidence type="ECO:0000259" key="7">
    <source>
        <dbReference type="Pfam" id="PF00551"/>
    </source>
</evidence>
<keyword evidence="4" id="KW-0658">Purine biosynthesis</keyword>
<feature type="domain" description="Formyl transferase N-terminal" evidence="7">
    <location>
        <begin position="3"/>
        <end position="178"/>
    </location>
</feature>
<dbReference type="InterPro" id="IPR004607">
    <property type="entry name" value="GART"/>
</dbReference>
<dbReference type="Pfam" id="PF01808">
    <property type="entry name" value="AICARFT_IMPCHas"/>
    <property type="match status" value="1"/>
</dbReference>
<dbReference type="RefSeq" id="WP_247994336.1">
    <property type="nucleotide sequence ID" value="NZ_CP096019.1"/>
</dbReference>
<dbReference type="InterPro" id="IPR036477">
    <property type="entry name" value="Formyl_transf_N_sf"/>
</dbReference>
<dbReference type="SUPFAM" id="SSF53328">
    <property type="entry name" value="Formyltransferase"/>
    <property type="match status" value="1"/>
</dbReference>
<dbReference type="SMART" id="SM00798">
    <property type="entry name" value="AICARFT_IMPCHas"/>
    <property type="match status" value="1"/>
</dbReference>
<dbReference type="InterPro" id="IPR002376">
    <property type="entry name" value="Formyl_transf_N"/>
</dbReference>
<dbReference type="AlphaFoldDB" id="A0A8U0A3R6"/>
<dbReference type="Gene3D" id="3.40.140.20">
    <property type="match status" value="2"/>
</dbReference>
<comment type="pathway">
    <text evidence="1">Purine metabolism; IMP biosynthesis via de novo pathway; N(2)-formyl-N(1)-(5-phospho-D-ribosyl)glycinamide from N(1)-(5-phospho-D-ribosyl)glycinamide (10-formyl THF route): step 1/1.</text>
</comment>
<evidence type="ECO:0000313" key="8">
    <source>
        <dbReference type="EMBL" id="UPM43674.1"/>
    </source>
</evidence>
<evidence type="ECO:0000256" key="4">
    <source>
        <dbReference type="ARBA" id="ARBA00022755"/>
    </source>
</evidence>
<dbReference type="GeneID" id="71927242"/>
<dbReference type="Proteomes" id="UP000831768">
    <property type="component" value="Chromosome"/>
</dbReference>
<name>A0A8U0A3R6_9EURY</name>
<keyword evidence="9" id="KW-1185">Reference proteome</keyword>
<dbReference type="GO" id="GO:0004644">
    <property type="term" value="F:phosphoribosylglycinamide formyltransferase activity"/>
    <property type="evidence" value="ECO:0007669"/>
    <property type="project" value="UniProtKB-EC"/>
</dbReference>
<sequence length="525" mass="57514">MVRIAGMASNRGRNLLNIADQEPSGTEFSVILTNDADAPVLEDAADRTIPTEVVEREANESRETHERRILDRLGEYEVDLVCLDGYMRVLTGTFLDETPLTLNVHPSLLPSFKGMDAWNDTLDAGVRMTGCTVHVVTEEIDGGPIVTQEPVPVYEDDTAAELKDRVLYDGEFVAYPRAVRAFAEDRLTVEDGTVHIEGDERQQFPQRRLDTGDRVASLRYGENPHQDAALYADPTCEEASVAHAEQLNEGAKDLSYNNYNDADGALNLIKEFEEPAAAVIKHTNPAGCATADTLAEAYTDALATDPMSAFGGIVALNRECDVSTAERIIDSFKEVVIAPGYTEDALDVLRSKENLRVLDVGTAYERTETLIEKPIVGGRLVQERDRQRLTRDDVEIVTARTPTEEQIESMLFAWSVIKHVKSNAIVFADNTETVGIGMGQVSRVDAVRLAGMKADEHAEDKSADGAVMASDAFFPFPDGIEAAADHGIEAVIQPGGSVNDDDVIETADELDMAMMFTGQRCFRHD</sequence>
<dbReference type="GO" id="GO:0006189">
    <property type="term" value="P:'de novo' IMP biosynthetic process"/>
    <property type="evidence" value="ECO:0007669"/>
    <property type="project" value="InterPro"/>
</dbReference>
<dbReference type="NCBIfam" id="NF002049">
    <property type="entry name" value="PRK00881.1"/>
    <property type="match status" value="1"/>
</dbReference>
<accession>A0A8U0A3R6</accession>
<dbReference type="HAMAP" id="MF_01930">
    <property type="entry name" value="PurN"/>
    <property type="match status" value="1"/>
</dbReference>
<dbReference type="FunFam" id="3.40.140.20:FF:000001">
    <property type="entry name" value="Bifunctional purine biosynthesis protein PurH"/>
    <property type="match status" value="1"/>
</dbReference>
<dbReference type="GO" id="GO:0004643">
    <property type="term" value="F:phosphoribosylaminoimidazolecarboxamide formyltransferase activity"/>
    <property type="evidence" value="ECO:0007669"/>
    <property type="project" value="InterPro"/>
</dbReference>
<dbReference type="InterPro" id="IPR024051">
    <property type="entry name" value="AICAR_Tfase_dup_dom_sf"/>
</dbReference>
<dbReference type="InterPro" id="IPR016193">
    <property type="entry name" value="Cytidine_deaminase-like"/>
</dbReference>
<keyword evidence="3 8" id="KW-0808">Transferase</keyword>
<evidence type="ECO:0000256" key="3">
    <source>
        <dbReference type="ARBA" id="ARBA00022679"/>
    </source>
</evidence>
<dbReference type="Gene3D" id="3.40.50.170">
    <property type="entry name" value="Formyl transferase, N-terminal domain"/>
    <property type="match status" value="1"/>
</dbReference>
<dbReference type="NCBIfam" id="TIGR00639">
    <property type="entry name" value="PurN"/>
    <property type="match status" value="1"/>
</dbReference>
<dbReference type="PROSITE" id="PS00373">
    <property type="entry name" value="GART"/>
    <property type="match status" value="1"/>
</dbReference>
<keyword evidence="6" id="KW-0511">Multifunctional enzyme</keyword>
<dbReference type="CDD" id="cd08645">
    <property type="entry name" value="FMT_core_GART"/>
    <property type="match status" value="1"/>
</dbReference>
<dbReference type="InterPro" id="IPR001555">
    <property type="entry name" value="GART_AS"/>
</dbReference>
<evidence type="ECO:0000256" key="1">
    <source>
        <dbReference type="ARBA" id="ARBA00005054"/>
    </source>
</evidence>
<dbReference type="EC" id="2.1.2.2" evidence="2"/>
<evidence type="ECO:0000256" key="6">
    <source>
        <dbReference type="ARBA" id="ARBA00023268"/>
    </source>
</evidence>
<proteinExistence type="inferred from homology"/>
<dbReference type="GO" id="GO:0003937">
    <property type="term" value="F:IMP cyclohydrolase activity"/>
    <property type="evidence" value="ECO:0007669"/>
    <property type="project" value="InterPro"/>
</dbReference>
<dbReference type="GO" id="GO:0005829">
    <property type="term" value="C:cytosol"/>
    <property type="evidence" value="ECO:0007669"/>
    <property type="project" value="TreeGrafter"/>
</dbReference>
<evidence type="ECO:0000313" key="9">
    <source>
        <dbReference type="Proteomes" id="UP000831768"/>
    </source>
</evidence>
<dbReference type="KEGG" id="haad:MW046_04305"/>
<dbReference type="PIRSF" id="PIRSF000414">
    <property type="entry name" value="AICARFT_IMPCHas"/>
    <property type="match status" value="1"/>
</dbReference>
<evidence type="ECO:0000256" key="5">
    <source>
        <dbReference type="ARBA" id="ARBA00022801"/>
    </source>
</evidence>
<dbReference type="SUPFAM" id="SSF53927">
    <property type="entry name" value="Cytidine deaminase-like"/>
    <property type="match status" value="1"/>
</dbReference>
<dbReference type="Pfam" id="PF00551">
    <property type="entry name" value="Formyl_trans_N"/>
    <property type="match status" value="1"/>
</dbReference>
<dbReference type="InterPro" id="IPR002695">
    <property type="entry name" value="PurH-like"/>
</dbReference>
<protein>
    <recommendedName>
        <fullName evidence="2">phosphoribosylglycinamide formyltransferase 1</fullName>
        <ecNumber evidence="2">2.1.2.2</ecNumber>
    </recommendedName>
</protein>
<dbReference type="EMBL" id="CP096019">
    <property type="protein sequence ID" value="UPM43674.1"/>
    <property type="molecule type" value="Genomic_DNA"/>
</dbReference>
<keyword evidence="5 8" id="KW-0378">Hydrolase</keyword>
<dbReference type="PANTHER" id="PTHR11692">
    <property type="entry name" value="BIFUNCTIONAL PURINE BIOSYNTHESIS PROTEIN PURH"/>
    <property type="match status" value="1"/>
</dbReference>
<reference evidence="8" key="1">
    <citation type="submission" date="2022-04" db="EMBL/GenBank/DDBJ databases">
        <title>Halocatena sp. nov., isolated from a salt lake.</title>
        <authorList>
            <person name="Cui H.-L."/>
        </authorList>
    </citation>
    <scope>NUCLEOTIDE SEQUENCE</scope>
    <source>
        <strain evidence="8">AD-1</strain>
    </source>
</reference>
<evidence type="ECO:0000256" key="2">
    <source>
        <dbReference type="ARBA" id="ARBA00012254"/>
    </source>
</evidence>
<gene>
    <name evidence="8" type="primary">purH</name>
    <name evidence="8" type="ORF">MW046_04305</name>
</gene>